<evidence type="ECO:0008006" key="4">
    <source>
        <dbReference type="Google" id="ProtNLM"/>
    </source>
</evidence>
<dbReference type="Proteomes" id="UP000887229">
    <property type="component" value="Unassembled WGS sequence"/>
</dbReference>
<dbReference type="OrthoDB" id="2898509at2759"/>
<organism evidence="2 3">
    <name type="scientific">Emericellopsis atlantica</name>
    <dbReference type="NCBI Taxonomy" id="2614577"/>
    <lineage>
        <taxon>Eukaryota</taxon>
        <taxon>Fungi</taxon>
        <taxon>Dikarya</taxon>
        <taxon>Ascomycota</taxon>
        <taxon>Pezizomycotina</taxon>
        <taxon>Sordariomycetes</taxon>
        <taxon>Hypocreomycetidae</taxon>
        <taxon>Hypocreales</taxon>
        <taxon>Bionectriaceae</taxon>
        <taxon>Emericellopsis</taxon>
    </lineage>
</organism>
<dbReference type="InterPro" id="IPR036291">
    <property type="entry name" value="NAD(P)-bd_dom_sf"/>
</dbReference>
<dbReference type="InterPro" id="IPR002347">
    <property type="entry name" value="SDR_fam"/>
</dbReference>
<dbReference type="PANTHER" id="PTHR47534:SF3">
    <property type="entry name" value="ALCOHOL DEHYDROGENASE-LIKE C-TERMINAL DOMAIN-CONTAINING PROTEIN"/>
    <property type="match status" value="1"/>
</dbReference>
<dbReference type="PANTHER" id="PTHR47534">
    <property type="entry name" value="YALI0E05731P"/>
    <property type="match status" value="1"/>
</dbReference>
<dbReference type="Gene3D" id="3.40.50.720">
    <property type="entry name" value="NAD(P)-binding Rossmann-like Domain"/>
    <property type="match status" value="1"/>
</dbReference>
<dbReference type="GO" id="GO:0016491">
    <property type="term" value="F:oxidoreductase activity"/>
    <property type="evidence" value="ECO:0007669"/>
    <property type="project" value="UniProtKB-KW"/>
</dbReference>
<dbReference type="InterPro" id="IPR052228">
    <property type="entry name" value="Sec_Metab_Biosynth_Oxidored"/>
</dbReference>
<reference evidence="2" key="1">
    <citation type="journal article" date="2021" name="IMA Fungus">
        <title>Genomic characterization of three marine fungi, including Emericellopsis atlantica sp. nov. with signatures of a generalist lifestyle and marine biomass degradation.</title>
        <authorList>
            <person name="Hagestad O.C."/>
            <person name="Hou L."/>
            <person name="Andersen J.H."/>
            <person name="Hansen E.H."/>
            <person name="Altermark B."/>
            <person name="Li C."/>
            <person name="Kuhnert E."/>
            <person name="Cox R.J."/>
            <person name="Crous P.W."/>
            <person name="Spatafora J.W."/>
            <person name="Lail K."/>
            <person name="Amirebrahimi M."/>
            <person name="Lipzen A."/>
            <person name="Pangilinan J."/>
            <person name="Andreopoulos W."/>
            <person name="Hayes R.D."/>
            <person name="Ng V."/>
            <person name="Grigoriev I.V."/>
            <person name="Jackson S.A."/>
            <person name="Sutton T.D.S."/>
            <person name="Dobson A.D.W."/>
            <person name="Rama T."/>
        </authorList>
    </citation>
    <scope>NUCLEOTIDE SEQUENCE</scope>
    <source>
        <strain evidence="2">TS7</strain>
    </source>
</reference>
<dbReference type="EMBL" id="MU251252">
    <property type="protein sequence ID" value="KAG9255106.1"/>
    <property type="molecule type" value="Genomic_DNA"/>
</dbReference>
<proteinExistence type="predicted"/>
<accession>A0A9P8CRU9</accession>
<comment type="caution">
    <text evidence="2">The sequence shown here is derived from an EMBL/GenBank/DDBJ whole genome shotgun (WGS) entry which is preliminary data.</text>
</comment>
<name>A0A9P8CRU9_9HYPO</name>
<evidence type="ECO:0000313" key="2">
    <source>
        <dbReference type="EMBL" id="KAG9255106.1"/>
    </source>
</evidence>
<dbReference type="RefSeq" id="XP_046119030.1">
    <property type="nucleotide sequence ID" value="XM_046263394.1"/>
</dbReference>
<keyword evidence="3" id="KW-1185">Reference proteome</keyword>
<keyword evidence="1" id="KW-0560">Oxidoreductase</keyword>
<gene>
    <name evidence="2" type="ORF">F5Z01DRAFT_653969</name>
</gene>
<evidence type="ECO:0000256" key="1">
    <source>
        <dbReference type="ARBA" id="ARBA00023002"/>
    </source>
</evidence>
<dbReference type="SUPFAM" id="SSF51735">
    <property type="entry name" value="NAD(P)-binding Rossmann-fold domains"/>
    <property type="match status" value="1"/>
</dbReference>
<dbReference type="Pfam" id="PF00106">
    <property type="entry name" value="adh_short"/>
    <property type="match status" value="1"/>
</dbReference>
<evidence type="ECO:0000313" key="3">
    <source>
        <dbReference type="Proteomes" id="UP000887229"/>
    </source>
</evidence>
<sequence length="333" mass="36555">MVRYTDIKASNTLINDSTAPRVAVFVGGTSGIGQLTIKALVATGASSRIYLIGRKSSQDRAHVFINELQSANPKAEVIWIEGEVSLLADAKRVCEVIKSRESHVDLLFLTTGYAPFGPREETTEGIEITLSLGYFSRMVFVLQLLPLLREAEAARVVSVLGGGLMERPTSIDLDDLAMEKPGSFGPIKSQMLSATMNTATLDKLAADNPGVTFIHSYPGWVDTGNARRGFEPNSWKAWLAWLFLEPLIRIFSFSDEESGQRHLFMSTSAYYGGGGVPWTGKAGVNTFGKLVNGLFLVNYRNDCTLNAGVLSALRERATERIWKHTQDVLEPYL</sequence>
<dbReference type="GeneID" id="70294297"/>
<protein>
    <recommendedName>
        <fullName evidence="4">NAD(P)-binding protein</fullName>
    </recommendedName>
</protein>
<dbReference type="AlphaFoldDB" id="A0A9P8CRU9"/>